<name>A0A504Z257_FASGI</name>
<dbReference type="Proteomes" id="UP000316759">
    <property type="component" value="Unassembled WGS sequence"/>
</dbReference>
<evidence type="ECO:0000313" key="2">
    <source>
        <dbReference type="EMBL" id="TPP66806.1"/>
    </source>
</evidence>
<reference evidence="2 3" key="1">
    <citation type="submission" date="2019-04" db="EMBL/GenBank/DDBJ databases">
        <title>Annotation for the trematode Fasciola gigantica.</title>
        <authorList>
            <person name="Choi Y.-J."/>
        </authorList>
    </citation>
    <scope>NUCLEOTIDE SEQUENCE [LARGE SCALE GENOMIC DNA]</scope>
    <source>
        <strain evidence="2">Uganda_cow_1</strain>
    </source>
</reference>
<dbReference type="Pfam" id="PF15228">
    <property type="entry name" value="DAP"/>
    <property type="match status" value="1"/>
</dbReference>
<accession>A0A504Z257</accession>
<dbReference type="OrthoDB" id="5973225at2759"/>
<feature type="compositionally biased region" description="Basic and acidic residues" evidence="1">
    <location>
        <begin position="59"/>
        <end position="89"/>
    </location>
</feature>
<feature type="region of interest" description="Disordered" evidence="1">
    <location>
        <begin position="48"/>
        <end position="99"/>
    </location>
</feature>
<gene>
    <name evidence="2" type="ORF">FGIG_08714</name>
</gene>
<dbReference type="InterPro" id="IPR024130">
    <property type="entry name" value="DAP1/DAPL1"/>
</dbReference>
<organism evidence="2 3">
    <name type="scientific">Fasciola gigantica</name>
    <name type="common">Giant liver fluke</name>
    <dbReference type="NCBI Taxonomy" id="46835"/>
    <lineage>
        <taxon>Eukaryota</taxon>
        <taxon>Metazoa</taxon>
        <taxon>Spiralia</taxon>
        <taxon>Lophotrochozoa</taxon>
        <taxon>Platyhelminthes</taxon>
        <taxon>Trematoda</taxon>
        <taxon>Digenea</taxon>
        <taxon>Plagiorchiida</taxon>
        <taxon>Echinostomata</taxon>
        <taxon>Echinostomatoidea</taxon>
        <taxon>Fasciolidae</taxon>
        <taxon>Fasciola</taxon>
    </lineage>
</organism>
<dbReference type="AlphaFoldDB" id="A0A504Z257"/>
<comment type="caution">
    <text evidence="2">The sequence shown here is derived from an EMBL/GenBank/DDBJ whole genome shotgun (WGS) entry which is preliminary data.</text>
</comment>
<dbReference type="STRING" id="46835.A0A504Z257"/>
<protein>
    <submittedName>
        <fullName evidence="2">Uncharacterized protein</fullName>
    </submittedName>
</protein>
<keyword evidence="3" id="KW-1185">Reference proteome</keyword>
<proteinExistence type="predicted"/>
<dbReference type="EMBL" id="SUNJ01001405">
    <property type="protein sequence ID" value="TPP66806.1"/>
    <property type="molecule type" value="Genomic_DNA"/>
</dbReference>
<sequence>MSGDEQIATTVAPAVKVGGMRIAKHVKEPEEKPLTRSELMKQAEEYNSEIASVPQHSMVTREERDFHDRTVKSQQDKPKPTVTKSHVDSSVRIIQQPLK</sequence>
<evidence type="ECO:0000256" key="1">
    <source>
        <dbReference type="SAM" id="MobiDB-lite"/>
    </source>
</evidence>
<evidence type="ECO:0000313" key="3">
    <source>
        <dbReference type="Proteomes" id="UP000316759"/>
    </source>
</evidence>